<dbReference type="Pfam" id="PF02769">
    <property type="entry name" value="AIRS_C"/>
    <property type="match status" value="1"/>
</dbReference>
<dbReference type="GO" id="GO:0051604">
    <property type="term" value="P:protein maturation"/>
    <property type="evidence" value="ECO:0007669"/>
    <property type="project" value="TreeGrafter"/>
</dbReference>
<dbReference type="SUPFAM" id="SSF56042">
    <property type="entry name" value="PurM C-terminal domain-like"/>
    <property type="match status" value="1"/>
</dbReference>
<dbReference type="InterPro" id="IPR036676">
    <property type="entry name" value="PurM-like_C_sf"/>
</dbReference>
<dbReference type="InterPro" id="IPR036921">
    <property type="entry name" value="PurM-like_N_sf"/>
</dbReference>
<evidence type="ECO:0000313" key="4">
    <source>
        <dbReference type="EMBL" id="AJE02104.1"/>
    </source>
</evidence>
<dbReference type="InterPro" id="IPR011854">
    <property type="entry name" value="HypE"/>
</dbReference>
<sequence>MNKDLILLGHGSGGKLSHQLLDDLIIPTLSGISRAGQNDAAVVEHGGQRLAFTTDSYVVDPIFFPGGNIGGLAVNGTVNDLAMMGARPLFISVGLIIEEGFSRTELAEVLSSMRGAADAAGVRIVTGDTKVVPRGKADRIFINTSGVGAIEHSFAISGAGARTGDKVIVNGTIGDHGIAVMARREGLELETDILSDCAPLNGLVAEILAEAGEAVHVLRDPTRGGVATTLKEIALQSDKIITLHERALPLNGAVKGVCSILGLDPLYVANEGKLLAVVAPEAAERLLARMKRHPLGHGAAIIGEVGDGGGKVQMETAVGGVRAVEMLAGEQLPRIC</sequence>
<comment type="similarity">
    <text evidence="1">Belongs to the HypE family.</text>
</comment>
<dbReference type="HOGENOM" id="CLU_049733_0_0_7"/>
<accession>A0A0B5BAX2</accession>
<dbReference type="Pfam" id="PF00586">
    <property type="entry name" value="AIRS"/>
    <property type="match status" value="1"/>
</dbReference>
<dbReference type="InterPro" id="IPR010918">
    <property type="entry name" value="PurM-like_C_dom"/>
</dbReference>
<dbReference type="Proteomes" id="UP000057609">
    <property type="component" value="Chromosome"/>
</dbReference>
<proteinExistence type="inferred from homology"/>
<feature type="domain" description="PurM-like C-terminal" evidence="3">
    <location>
        <begin position="163"/>
        <end position="311"/>
    </location>
</feature>
<dbReference type="InterPro" id="IPR016188">
    <property type="entry name" value="PurM-like_N"/>
</dbReference>
<dbReference type="AlphaFoldDB" id="A0A0B5BAX2"/>
<dbReference type="KEGG" id="gpi:GPICK_00770"/>
<dbReference type="Gene3D" id="3.90.650.10">
    <property type="entry name" value="PurM-like C-terminal domain"/>
    <property type="match status" value="1"/>
</dbReference>
<dbReference type="RefSeq" id="WP_039739645.1">
    <property type="nucleotide sequence ID" value="NZ_CP009788.1"/>
</dbReference>
<gene>
    <name evidence="4" type="ORF">GPICK_00770</name>
</gene>
<evidence type="ECO:0000313" key="5">
    <source>
        <dbReference type="Proteomes" id="UP000057609"/>
    </source>
</evidence>
<organism evidence="4 5">
    <name type="scientific">Geobacter pickeringii</name>
    <dbReference type="NCBI Taxonomy" id="345632"/>
    <lineage>
        <taxon>Bacteria</taxon>
        <taxon>Pseudomonadati</taxon>
        <taxon>Thermodesulfobacteriota</taxon>
        <taxon>Desulfuromonadia</taxon>
        <taxon>Geobacterales</taxon>
        <taxon>Geobacteraceae</taxon>
        <taxon>Geobacter</taxon>
    </lineage>
</organism>
<reference evidence="4 5" key="1">
    <citation type="journal article" date="2015" name="Genome Announc.">
        <title>Complete Genome of Geobacter pickeringii G13T, a Metal-Reducing Isolate from Sedimentary Kaolin Deposits.</title>
        <authorList>
            <person name="Badalamenti J.P."/>
            <person name="Bond D.R."/>
        </authorList>
    </citation>
    <scope>NUCLEOTIDE SEQUENCE [LARGE SCALE GENOMIC DNA]</scope>
    <source>
        <strain evidence="4 5">G13</strain>
    </source>
</reference>
<keyword evidence="5" id="KW-1185">Reference proteome</keyword>
<dbReference type="EMBL" id="CP009788">
    <property type="protein sequence ID" value="AJE02104.1"/>
    <property type="molecule type" value="Genomic_DNA"/>
</dbReference>
<dbReference type="Gene3D" id="3.30.1330.10">
    <property type="entry name" value="PurM-like, N-terminal domain"/>
    <property type="match status" value="1"/>
</dbReference>
<evidence type="ECO:0000256" key="1">
    <source>
        <dbReference type="ARBA" id="ARBA00006243"/>
    </source>
</evidence>
<dbReference type="STRING" id="345632.GPICK_00770"/>
<name>A0A0B5BAX2_9BACT</name>
<feature type="domain" description="PurM-like N-terminal" evidence="2">
    <location>
        <begin position="38"/>
        <end position="149"/>
    </location>
</feature>
<dbReference type="NCBIfam" id="TIGR02124">
    <property type="entry name" value="hypE"/>
    <property type="match status" value="1"/>
</dbReference>
<evidence type="ECO:0000259" key="2">
    <source>
        <dbReference type="Pfam" id="PF00586"/>
    </source>
</evidence>
<dbReference type="OrthoDB" id="9801934at2"/>
<dbReference type="CDD" id="cd02197">
    <property type="entry name" value="HypE"/>
    <property type="match status" value="1"/>
</dbReference>
<dbReference type="PANTHER" id="PTHR30303:SF0">
    <property type="entry name" value="CARBAMOYL DEHYDRATASE HYPE"/>
    <property type="match status" value="1"/>
</dbReference>
<dbReference type="SUPFAM" id="SSF55326">
    <property type="entry name" value="PurM N-terminal domain-like"/>
    <property type="match status" value="1"/>
</dbReference>
<evidence type="ECO:0000259" key="3">
    <source>
        <dbReference type="Pfam" id="PF02769"/>
    </source>
</evidence>
<protein>
    <submittedName>
        <fullName evidence="4">Hydrogenase</fullName>
    </submittedName>
</protein>
<dbReference type="PANTHER" id="PTHR30303">
    <property type="entry name" value="HYDROGENASE ISOENZYMES FORMATION PROTEIN HYPE"/>
    <property type="match status" value="1"/>
</dbReference>
<dbReference type="PIRSF" id="PIRSF005644">
    <property type="entry name" value="Hdrgns_mtr_HypE"/>
    <property type="match status" value="1"/>
</dbReference>